<evidence type="ECO:0000256" key="3">
    <source>
        <dbReference type="ARBA" id="ARBA00023004"/>
    </source>
</evidence>
<proteinExistence type="predicted"/>
<dbReference type="SUPFAM" id="SSF48150">
    <property type="entry name" value="DNA-glycosylase"/>
    <property type="match status" value="1"/>
</dbReference>
<reference evidence="7 8" key="1">
    <citation type="submission" date="2021-08" db="EMBL/GenBank/DDBJ databases">
        <title>Whole genome sequence of novel Actinomyces species strain MAS-1.</title>
        <authorList>
            <person name="Saito M."/>
            <person name="Kuwahara N."/>
            <person name="Takizawa T."/>
            <person name="Gotouda H."/>
            <person name="Ochiai T."/>
        </authorList>
    </citation>
    <scope>NUCLEOTIDE SEQUENCE [LARGE SCALE GENOMIC DNA]</scope>
    <source>
        <strain evidence="7 8">MAS-1</strain>
    </source>
</reference>
<evidence type="ECO:0000313" key="7">
    <source>
        <dbReference type="EMBL" id="BDA63202.1"/>
    </source>
</evidence>
<accession>A0ABM7U6Q6</accession>
<dbReference type="InterPro" id="IPR011257">
    <property type="entry name" value="DNA_glycosylase"/>
</dbReference>
<dbReference type="CDD" id="cd00056">
    <property type="entry name" value="ENDO3c"/>
    <property type="match status" value="1"/>
</dbReference>
<dbReference type="RefSeq" id="WP_223909632.1">
    <property type="nucleotide sequence ID" value="NZ_AP025017.1"/>
</dbReference>
<name>A0ABM7U6Q6_9ACTO</name>
<keyword evidence="3" id="KW-0408">Iron</keyword>
<dbReference type="PANTHER" id="PTHR10359:SF19">
    <property type="entry name" value="DNA REPAIR GLYCOSYLASE MJ1434-RELATED"/>
    <property type="match status" value="1"/>
</dbReference>
<dbReference type="GO" id="GO:0004519">
    <property type="term" value="F:endonuclease activity"/>
    <property type="evidence" value="ECO:0007669"/>
    <property type="project" value="UniProtKB-KW"/>
</dbReference>
<dbReference type="Pfam" id="PF00730">
    <property type="entry name" value="HhH-GPD"/>
    <property type="match status" value="1"/>
</dbReference>
<evidence type="ECO:0000256" key="4">
    <source>
        <dbReference type="ARBA" id="ARBA00023014"/>
    </source>
</evidence>
<evidence type="ECO:0000256" key="2">
    <source>
        <dbReference type="ARBA" id="ARBA00022723"/>
    </source>
</evidence>
<feature type="compositionally biased region" description="Low complexity" evidence="5">
    <location>
        <begin position="1"/>
        <end position="32"/>
    </location>
</feature>
<dbReference type="InterPro" id="IPR003265">
    <property type="entry name" value="HhH-GPD_domain"/>
</dbReference>
<keyword evidence="7" id="KW-0540">Nuclease</keyword>
<protein>
    <submittedName>
        <fullName evidence="7">Endonuclease III</fullName>
    </submittedName>
</protein>
<dbReference type="Gene3D" id="1.10.340.30">
    <property type="entry name" value="Hypothetical protein, domain 2"/>
    <property type="match status" value="1"/>
</dbReference>
<keyword evidence="4" id="KW-0411">Iron-sulfur</keyword>
<evidence type="ECO:0000313" key="8">
    <source>
        <dbReference type="Proteomes" id="UP000824496"/>
    </source>
</evidence>
<keyword evidence="7" id="KW-0378">Hydrolase</keyword>
<evidence type="ECO:0000259" key="6">
    <source>
        <dbReference type="SMART" id="SM00478"/>
    </source>
</evidence>
<keyword evidence="7" id="KW-0255">Endonuclease</keyword>
<dbReference type="EMBL" id="AP025017">
    <property type="protein sequence ID" value="BDA63202.1"/>
    <property type="molecule type" value="Genomic_DNA"/>
</dbReference>
<sequence>MAPGTAAPGTTVIGTAAPGAPAPGSTAEAGGPRPSFRDLLAALRRELGEASHWPAQSGFEIMTGAVLVQHTSWRSVQRSLEHLRRAGALDPAVLLSMDEATLAGLIRPSGFMTGKARSLRALAAWLTSGPGRSATTLDDDALRARLLALPGVGPETADVISLYVYHRPRFIWDAYARRMLSVVGYPVGRDYEGTRRLLEPVVAGEGLSAAEHQELHWLVVTAGPSARAREGWGAYLGRPGGSHRR</sequence>
<evidence type="ECO:0000256" key="1">
    <source>
        <dbReference type="ARBA" id="ARBA00022485"/>
    </source>
</evidence>
<dbReference type="Proteomes" id="UP000824496">
    <property type="component" value="Chromosome"/>
</dbReference>
<evidence type="ECO:0000256" key="5">
    <source>
        <dbReference type="SAM" id="MobiDB-lite"/>
    </source>
</evidence>
<keyword evidence="1" id="KW-0004">4Fe-4S</keyword>
<dbReference type="SMART" id="SM00478">
    <property type="entry name" value="ENDO3c"/>
    <property type="match status" value="1"/>
</dbReference>
<keyword evidence="8" id="KW-1185">Reference proteome</keyword>
<feature type="domain" description="HhH-GPD" evidence="6">
    <location>
        <begin position="67"/>
        <end position="221"/>
    </location>
</feature>
<keyword evidence="2" id="KW-0479">Metal-binding</keyword>
<dbReference type="PANTHER" id="PTHR10359">
    <property type="entry name" value="A/G-SPECIFIC ADENINE GLYCOSYLASE/ENDONUCLEASE III"/>
    <property type="match status" value="1"/>
</dbReference>
<organism evidence="7 8">
    <name type="scientific">Actinomyces capricornis</name>
    <dbReference type="NCBI Taxonomy" id="2755559"/>
    <lineage>
        <taxon>Bacteria</taxon>
        <taxon>Bacillati</taxon>
        <taxon>Actinomycetota</taxon>
        <taxon>Actinomycetes</taxon>
        <taxon>Actinomycetales</taxon>
        <taxon>Actinomycetaceae</taxon>
        <taxon>Actinomyces</taxon>
    </lineage>
</organism>
<feature type="region of interest" description="Disordered" evidence="5">
    <location>
        <begin position="1"/>
        <end position="34"/>
    </location>
</feature>
<gene>
    <name evidence="7" type="ORF">MANAM107_00360</name>
</gene>